<protein>
    <submittedName>
        <fullName evidence="1">Uncharacterized protein</fullName>
    </submittedName>
</protein>
<organism evidence="1 2">
    <name type="scientific">Mesorhizobium escarrei</name>
    <dbReference type="NCBI Taxonomy" id="666018"/>
    <lineage>
        <taxon>Bacteria</taxon>
        <taxon>Pseudomonadati</taxon>
        <taxon>Pseudomonadota</taxon>
        <taxon>Alphaproteobacteria</taxon>
        <taxon>Hyphomicrobiales</taxon>
        <taxon>Phyllobacteriaceae</taxon>
        <taxon>Mesorhizobium</taxon>
    </lineage>
</organism>
<evidence type="ECO:0000313" key="1">
    <source>
        <dbReference type="EMBL" id="CAH2395251.1"/>
    </source>
</evidence>
<dbReference type="EMBL" id="CAKXZT010000006">
    <property type="protein sequence ID" value="CAH2395251.1"/>
    <property type="molecule type" value="Genomic_DNA"/>
</dbReference>
<proteinExistence type="predicted"/>
<sequence>MYGTVRTVVWEGGCRKAPSYPIQGLLSREAAPELAIVATSSDRTGSPDISVGRVSH</sequence>
<evidence type="ECO:0000313" key="2">
    <source>
        <dbReference type="Proteomes" id="UP001153050"/>
    </source>
</evidence>
<keyword evidence="2" id="KW-1185">Reference proteome</keyword>
<name>A0ABM9DGA2_9HYPH</name>
<dbReference type="Proteomes" id="UP001153050">
    <property type="component" value="Unassembled WGS sequence"/>
</dbReference>
<accession>A0ABM9DGA2</accession>
<reference evidence="1 2" key="1">
    <citation type="submission" date="2022-03" db="EMBL/GenBank/DDBJ databases">
        <authorList>
            <person name="Brunel B."/>
        </authorList>
    </citation>
    <scope>NUCLEOTIDE SEQUENCE [LARGE SCALE GENOMIC DNA]</scope>
    <source>
        <strain evidence="1">STM5069sample</strain>
    </source>
</reference>
<comment type="caution">
    <text evidence="1">The sequence shown here is derived from an EMBL/GenBank/DDBJ whole genome shotgun (WGS) entry which is preliminary data.</text>
</comment>
<gene>
    <name evidence="1" type="ORF">MES5069_1030001</name>
</gene>